<evidence type="ECO:0000313" key="18">
    <source>
        <dbReference type="Proteomes" id="UP000299102"/>
    </source>
</evidence>
<dbReference type="GO" id="GO:0005634">
    <property type="term" value="C:nucleus"/>
    <property type="evidence" value="ECO:0007669"/>
    <property type="project" value="UniProtKB-SubCell"/>
</dbReference>
<dbReference type="GO" id="GO:0044545">
    <property type="term" value="C:NSL complex"/>
    <property type="evidence" value="ECO:0007669"/>
    <property type="project" value="TreeGrafter"/>
</dbReference>
<name>A0A4C1Z609_EUMVA</name>
<protein>
    <recommendedName>
        <fullName evidence="3">KAT8 regulatory NSL complex subunit 2</fullName>
    </recommendedName>
    <alternativeName>
        <fullName evidence="11">NSL complex protein NSL2</fullName>
    </alternativeName>
    <alternativeName>
        <fullName evidence="10">Non-specific lethal 2 homolog</fullName>
    </alternativeName>
</protein>
<dbReference type="GO" id="GO:0006325">
    <property type="term" value="P:chromatin organization"/>
    <property type="evidence" value="ECO:0007669"/>
    <property type="project" value="UniProtKB-KW"/>
</dbReference>
<keyword evidence="4" id="KW-1017">Isopeptide bond</keyword>
<evidence type="ECO:0000256" key="5">
    <source>
        <dbReference type="ARBA" id="ARBA00022553"/>
    </source>
</evidence>
<sequence>MEVTVCAHRGYSAHFRCMRPRILSKAYSKILPHPTNSAFILILAGKGVHYQLLLLRTRCMIIEKTRDCVLSMRVQLCRRGNAQERPPPVTTVETILHQLQHYVRPERPRTTSCASAVSVVIRIDGPAPHPLDPSIDAVAVNANSSATLMECASGSDSDADSVTLGRGGSCRGGADENLSGDEETPYDTHPLRYAGVFTAEEAVWSAREDMIQLRAAYVRQMERLKHELRIDRAKYLKQLKIEKEHYCSINTQARSGGLTARERKQLRKLKAYASYHRRRGVCAVLARKLQRKRAQAAESKDRANRIAAMGRCTFAEGGVRCETRSLPAARHCLKHIMHDSQQVLFAVCGDRRVGGGGACQEPVPRLPLPARTCRYHTDPPQYTAITLKKGGDSDSESTESGSEQDSEEYQQQSDWQST</sequence>
<dbReference type="PANTHER" id="PTHR13453:SF1">
    <property type="entry name" value="KAT8 REGULATORY NSL COMPLEX SUBUNIT 2"/>
    <property type="match status" value="1"/>
</dbReference>
<accession>A0A4C1Z609</accession>
<evidence type="ECO:0000259" key="16">
    <source>
        <dbReference type="Pfam" id="PF13891"/>
    </source>
</evidence>
<keyword evidence="5" id="KW-0597">Phosphoprotein</keyword>
<proteinExistence type="predicted"/>
<keyword evidence="18" id="KW-1185">Reference proteome</keyword>
<evidence type="ECO:0000313" key="17">
    <source>
        <dbReference type="EMBL" id="GBP82742.1"/>
    </source>
</evidence>
<comment type="subcellular location">
    <subcellularLocation>
        <location evidence="2">Mitochondrion</location>
    </subcellularLocation>
    <subcellularLocation>
        <location evidence="1">Nucleus</location>
    </subcellularLocation>
</comment>
<gene>
    <name evidence="17" type="primary">Kansl2</name>
    <name evidence="17" type="ORF">EVAR_89168_1</name>
</gene>
<dbReference type="InterPro" id="IPR025927">
    <property type="entry name" value="Znf_KANL2-like"/>
</dbReference>
<dbReference type="GO" id="GO:0005739">
    <property type="term" value="C:mitochondrion"/>
    <property type="evidence" value="ECO:0007669"/>
    <property type="project" value="UniProtKB-SubCell"/>
</dbReference>
<feature type="compositionally biased region" description="Acidic residues" evidence="15">
    <location>
        <begin position="393"/>
        <end position="408"/>
    </location>
</feature>
<keyword evidence="7" id="KW-0156">Chromatin regulator</keyword>
<evidence type="ECO:0000256" key="3">
    <source>
        <dbReference type="ARBA" id="ARBA00015508"/>
    </source>
</evidence>
<evidence type="ECO:0000256" key="8">
    <source>
        <dbReference type="ARBA" id="ARBA00023128"/>
    </source>
</evidence>
<evidence type="ECO:0000256" key="7">
    <source>
        <dbReference type="ARBA" id="ARBA00022853"/>
    </source>
</evidence>
<evidence type="ECO:0000256" key="6">
    <source>
        <dbReference type="ARBA" id="ARBA00022843"/>
    </source>
</evidence>
<evidence type="ECO:0000256" key="4">
    <source>
        <dbReference type="ARBA" id="ARBA00022499"/>
    </source>
</evidence>
<evidence type="ECO:0000256" key="10">
    <source>
        <dbReference type="ARBA" id="ARBA00032947"/>
    </source>
</evidence>
<reference evidence="17 18" key="1">
    <citation type="journal article" date="2019" name="Commun. Biol.">
        <title>The bagworm genome reveals a unique fibroin gene that provides high tensile strength.</title>
        <authorList>
            <person name="Kono N."/>
            <person name="Nakamura H."/>
            <person name="Ohtoshi R."/>
            <person name="Tomita M."/>
            <person name="Numata K."/>
            <person name="Arakawa K."/>
        </authorList>
    </citation>
    <scope>NUCLEOTIDE SEQUENCE [LARGE SCALE GENOMIC DNA]</scope>
</reference>
<evidence type="ECO:0000256" key="15">
    <source>
        <dbReference type="SAM" id="MobiDB-lite"/>
    </source>
</evidence>
<evidence type="ECO:0000256" key="1">
    <source>
        <dbReference type="ARBA" id="ARBA00004123"/>
    </source>
</evidence>
<dbReference type="Proteomes" id="UP000299102">
    <property type="component" value="Unassembled WGS sequence"/>
</dbReference>
<evidence type="ECO:0000256" key="2">
    <source>
        <dbReference type="ARBA" id="ARBA00004173"/>
    </source>
</evidence>
<dbReference type="EMBL" id="BGZK01001583">
    <property type="protein sequence ID" value="GBP82742.1"/>
    <property type="molecule type" value="Genomic_DNA"/>
</dbReference>
<dbReference type="OrthoDB" id="677315at2759"/>
<keyword evidence="14" id="KW-0175">Coiled coil</keyword>
<feature type="coiled-coil region" evidence="14">
    <location>
        <begin position="207"/>
        <end position="238"/>
    </location>
</feature>
<feature type="region of interest" description="Disordered" evidence="15">
    <location>
        <begin position="152"/>
        <end position="185"/>
    </location>
</feature>
<feature type="compositionally biased region" description="Low complexity" evidence="15">
    <location>
        <begin position="409"/>
        <end position="418"/>
    </location>
</feature>
<dbReference type="AlphaFoldDB" id="A0A4C1Z609"/>
<keyword evidence="6" id="KW-0832">Ubl conjugation</keyword>
<keyword evidence="9" id="KW-0539">Nucleus</keyword>
<evidence type="ECO:0000256" key="9">
    <source>
        <dbReference type="ARBA" id="ARBA00023242"/>
    </source>
</evidence>
<evidence type="ECO:0000256" key="13">
    <source>
        <dbReference type="ARBA" id="ARBA00093543"/>
    </source>
</evidence>
<dbReference type="PANTHER" id="PTHR13453">
    <property type="entry name" value="KAT8 REGULATORY NSL COMPLEX SUBUNIT 2"/>
    <property type="match status" value="1"/>
</dbReference>
<evidence type="ECO:0000256" key="14">
    <source>
        <dbReference type="SAM" id="Coils"/>
    </source>
</evidence>
<feature type="domain" description="KANL2-like probable zinc-finger" evidence="16">
    <location>
        <begin position="314"/>
        <end position="377"/>
    </location>
</feature>
<comment type="caution">
    <text evidence="17">The sequence shown here is derived from an EMBL/GenBank/DDBJ whole genome shotgun (WGS) entry which is preliminary data.</text>
</comment>
<dbReference type="STRING" id="151549.A0A4C1Z609"/>
<dbReference type="InterPro" id="IPR026316">
    <property type="entry name" value="NSL2"/>
</dbReference>
<feature type="region of interest" description="Disordered" evidence="15">
    <location>
        <begin position="379"/>
        <end position="418"/>
    </location>
</feature>
<dbReference type="Pfam" id="PF13891">
    <property type="entry name" value="zf-C3HC3H_KANSL2"/>
    <property type="match status" value="1"/>
</dbReference>
<evidence type="ECO:0000256" key="12">
    <source>
        <dbReference type="ARBA" id="ARBA00093359"/>
    </source>
</evidence>
<keyword evidence="8" id="KW-0496">Mitochondrion</keyword>
<organism evidence="17 18">
    <name type="scientific">Eumeta variegata</name>
    <name type="common">Bagworm moth</name>
    <name type="synonym">Eumeta japonica</name>
    <dbReference type="NCBI Taxonomy" id="151549"/>
    <lineage>
        <taxon>Eukaryota</taxon>
        <taxon>Metazoa</taxon>
        <taxon>Ecdysozoa</taxon>
        <taxon>Arthropoda</taxon>
        <taxon>Hexapoda</taxon>
        <taxon>Insecta</taxon>
        <taxon>Pterygota</taxon>
        <taxon>Neoptera</taxon>
        <taxon>Endopterygota</taxon>
        <taxon>Lepidoptera</taxon>
        <taxon>Glossata</taxon>
        <taxon>Ditrysia</taxon>
        <taxon>Tineoidea</taxon>
        <taxon>Psychidae</taxon>
        <taxon>Oiketicinae</taxon>
        <taxon>Eumeta</taxon>
    </lineage>
</organism>
<comment type="subunit">
    <text evidence="13">Component of the NSL complex at least composed of KAT8/MOF, KANSL1, KANSL2, KANSL3, MCRS1, PHF20, OGT1/OGT, WDR5 and HCFC1.</text>
</comment>
<comment type="function">
    <text evidence="12">Non-catalytic component of the NSL histone acetyltransferase complex, a multiprotein complex that mediates histone H4 acetylation at 'Lys-5'- and 'Lys-8' (H4K5ac and H4K8ac) at transcription start sites and promotes transcription initiation. Required for NSL complex stability and for transcription of intraciliary transport genes in both ciliated and non-ciliated cells by regulating histone H4 acetylation at 'Lys-5'- and 'Lys-12' (H4K5ac and H4K12ac). This is necessary for cilium assembly in ciliated cells and for organization of the microtubule cytoskeleton in non-ciliated cells. Required within the NSL complex to maintain nuclear architecture stability by promoting KAT8-mediated acetylation of lamin LMNA.</text>
</comment>
<evidence type="ECO:0000256" key="11">
    <source>
        <dbReference type="ARBA" id="ARBA00033378"/>
    </source>
</evidence>